<accession>A0AAV9H4Z0</accession>
<keyword evidence="5" id="KW-0539">Nucleus</keyword>
<evidence type="ECO:0000256" key="6">
    <source>
        <dbReference type="SAM" id="MobiDB-lite"/>
    </source>
</evidence>
<feature type="compositionally biased region" description="Polar residues" evidence="6">
    <location>
        <begin position="451"/>
        <end position="464"/>
    </location>
</feature>
<organism evidence="8 9">
    <name type="scientific">Podospora aff. communis PSN243</name>
    <dbReference type="NCBI Taxonomy" id="3040156"/>
    <lineage>
        <taxon>Eukaryota</taxon>
        <taxon>Fungi</taxon>
        <taxon>Dikarya</taxon>
        <taxon>Ascomycota</taxon>
        <taxon>Pezizomycotina</taxon>
        <taxon>Sordariomycetes</taxon>
        <taxon>Sordariomycetidae</taxon>
        <taxon>Sordariales</taxon>
        <taxon>Podosporaceae</taxon>
        <taxon>Podospora</taxon>
    </lineage>
</organism>
<keyword evidence="3" id="KW-1133">Transmembrane helix</keyword>
<feature type="region of interest" description="Disordered" evidence="6">
    <location>
        <begin position="346"/>
        <end position="365"/>
    </location>
</feature>
<keyword evidence="9" id="KW-1185">Reference proteome</keyword>
<feature type="compositionally biased region" description="Basic and acidic residues" evidence="6">
    <location>
        <begin position="576"/>
        <end position="586"/>
    </location>
</feature>
<feature type="compositionally biased region" description="Low complexity" evidence="6">
    <location>
        <begin position="376"/>
        <end position="390"/>
    </location>
</feature>
<sequence>MPRLNRTRYLFCFYCGRKTSIPNDGKTRRFDCTNCEATNYLDRDGQITDPPVATDTVATPAKFAVSRTQSPPSSPTGAIFCDTCLTNQHLLRASLAQYLPEPDDPEYEQREKDFYRFRNAQEKRYPQICATCEPKVRERLEQAAYTAKTDVLRRMIDRSAGTRNQSTPGGLLKVVGAGGRVLWILGLVLQLCWHVSVLETLFVESDEVIQTKDDTRFITNILSFAGPLLGVLPAADTLAKWSSLTTLLGVWWNPRFAQVFRGFTRHINGISRWYAYQILAVAIRVLVQKSPVLTEPDPSLLKTQFVGHLVVAGFAILIFVLGPRSIRIDMAPLFRPKQPVILRERLEQQDQPKAHSSKSKLDETKSISELLDEISRSPPANRSRSPSPISDQESPFRAHNPRPRPRPQPQATNSTGFDFGDLHLTPPQAPPQYSEEMDWSPTQSKHRAFNTAGQRQTAGFNESPVSPDRGPFWYRVPPAPKSPAQRATANMVNQPWLRRSNAAQKQENIPFGSSSFSGTAGTTGASRAPVEEDGEGNTSRYRGVNFREARFFQPTNQEDPRNSLLDMFGQNLNLSEEERRREEAKRGGWFGFGSR</sequence>
<dbReference type="InterPro" id="IPR018617">
    <property type="entry name" value="Ima1_N"/>
</dbReference>
<feature type="domain" description="Ima1 N-terminal" evidence="7">
    <location>
        <begin position="12"/>
        <end position="136"/>
    </location>
</feature>
<feature type="region of interest" description="Disordered" evidence="6">
    <location>
        <begin position="371"/>
        <end position="469"/>
    </location>
</feature>
<feature type="region of interest" description="Disordered" evidence="6">
    <location>
        <begin position="576"/>
        <end position="595"/>
    </location>
</feature>
<protein>
    <submittedName>
        <fullName evidence="8">Ima1 N-terminal domain-containing protein</fullName>
    </submittedName>
</protein>
<reference evidence="8" key="1">
    <citation type="journal article" date="2023" name="Mol. Phylogenet. Evol.">
        <title>Genome-scale phylogeny and comparative genomics of the fungal order Sordariales.</title>
        <authorList>
            <person name="Hensen N."/>
            <person name="Bonometti L."/>
            <person name="Westerberg I."/>
            <person name="Brannstrom I.O."/>
            <person name="Guillou S."/>
            <person name="Cros-Aarteil S."/>
            <person name="Calhoun S."/>
            <person name="Haridas S."/>
            <person name="Kuo A."/>
            <person name="Mondo S."/>
            <person name="Pangilinan J."/>
            <person name="Riley R."/>
            <person name="LaButti K."/>
            <person name="Andreopoulos B."/>
            <person name="Lipzen A."/>
            <person name="Chen C."/>
            <person name="Yan M."/>
            <person name="Daum C."/>
            <person name="Ng V."/>
            <person name="Clum A."/>
            <person name="Steindorff A."/>
            <person name="Ohm R.A."/>
            <person name="Martin F."/>
            <person name="Silar P."/>
            <person name="Natvig D.O."/>
            <person name="Lalanne C."/>
            <person name="Gautier V."/>
            <person name="Ament-Velasquez S.L."/>
            <person name="Kruys A."/>
            <person name="Hutchinson M.I."/>
            <person name="Powell A.J."/>
            <person name="Barry K."/>
            <person name="Miller A.N."/>
            <person name="Grigoriev I.V."/>
            <person name="Debuchy R."/>
            <person name="Gladieux P."/>
            <person name="Hiltunen Thoren M."/>
            <person name="Johannesson H."/>
        </authorList>
    </citation>
    <scope>NUCLEOTIDE SEQUENCE</scope>
    <source>
        <strain evidence="8">PSN243</strain>
    </source>
</reference>
<proteinExistence type="predicted"/>
<dbReference type="InterPro" id="IPR042321">
    <property type="entry name" value="Ima1"/>
</dbReference>
<dbReference type="EMBL" id="MU865914">
    <property type="protein sequence ID" value="KAK4455778.1"/>
    <property type="molecule type" value="Genomic_DNA"/>
</dbReference>
<evidence type="ECO:0000256" key="5">
    <source>
        <dbReference type="ARBA" id="ARBA00023242"/>
    </source>
</evidence>
<evidence type="ECO:0000256" key="3">
    <source>
        <dbReference type="ARBA" id="ARBA00022989"/>
    </source>
</evidence>
<evidence type="ECO:0000259" key="7">
    <source>
        <dbReference type="Pfam" id="PF09779"/>
    </source>
</evidence>
<dbReference type="Pfam" id="PF09779">
    <property type="entry name" value="Ima1_N"/>
    <property type="match status" value="1"/>
</dbReference>
<evidence type="ECO:0000313" key="8">
    <source>
        <dbReference type="EMBL" id="KAK4455778.1"/>
    </source>
</evidence>
<dbReference type="GO" id="GO:0005637">
    <property type="term" value="C:nuclear inner membrane"/>
    <property type="evidence" value="ECO:0007669"/>
    <property type="project" value="UniProtKB-SubCell"/>
</dbReference>
<evidence type="ECO:0000313" key="9">
    <source>
        <dbReference type="Proteomes" id="UP001321760"/>
    </source>
</evidence>
<dbReference type="GO" id="GO:0034992">
    <property type="term" value="C:microtubule organizing center attachment site"/>
    <property type="evidence" value="ECO:0007669"/>
    <property type="project" value="TreeGrafter"/>
</dbReference>
<comment type="caution">
    <text evidence="8">The sequence shown here is derived from an EMBL/GenBank/DDBJ whole genome shotgun (WGS) entry which is preliminary data.</text>
</comment>
<name>A0AAV9H4Z0_9PEZI</name>
<keyword evidence="2" id="KW-0812">Transmembrane</keyword>
<dbReference type="PANTHER" id="PTHR28538">
    <property type="entry name" value="INTEGRAL INNER NUCLEAR MEMBRANE PROTEIN IMA1"/>
    <property type="match status" value="1"/>
</dbReference>
<reference evidence="8" key="2">
    <citation type="submission" date="2023-05" db="EMBL/GenBank/DDBJ databases">
        <authorList>
            <consortium name="Lawrence Berkeley National Laboratory"/>
            <person name="Steindorff A."/>
            <person name="Hensen N."/>
            <person name="Bonometti L."/>
            <person name="Westerberg I."/>
            <person name="Brannstrom I.O."/>
            <person name="Guillou S."/>
            <person name="Cros-Aarteil S."/>
            <person name="Calhoun S."/>
            <person name="Haridas S."/>
            <person name="Kuo A."/>
            <person name="Mondo S."/>
            <person name="Pangilinan J."/>
            <person name="Riley R."/>
            <person name="Labutti K."/>
            <person name="Andreopoulos B."/>
            <person name="Lipzen A."/>
            <person name="Chen C."/>
            <person name="Yanf M."/>
            <person name="Daum C."/>
            <person name="Ng V."/>
            <person name="Clum A."/>
            <person name="Ohm R."/>
            <person name="Martin F."/>
            <person name="Silar P."/>
            <person name="Natvig D."/>
            <person name="Lalanne C."/>
            <person name="Gautier V."/>
            <person name="Ament-Velasquez S.L."/>
            <person name="Kruys A."/>
            <person name="Hutchinson M.I."/>
            <person name="Powell A.J."/>
            <person name="Barry K."/>
            <person name="Miller A.N."/>
            <person name="Grigoriev I.V."/>
            <person name="Debuchy R."/>
            <person name="Gladieux P."/>
            <person name="Thoren M.H."/>
            <person name="Johannesson H."/>
        </authorList>
    </citation>
    <scope>NUCLEOTIDE SEQUENCE</scope>
    <source>
        <strain evidence="8">PSN243</strain>
    </source>
</reference>
<feature type="compositionally biased region" description="Low complexity" evidence="6">
    <location>
        <begin position="511"/>
        <end position="526"/>
    </location>
</feature>
<comment type="subcellular location">
    <subcellularLocation>
        <location evidence="1">Nucleus inner membrane</location>
        <topology evidence="1">Multi-pass membrane protein</topology>
    </subcellularLocation>
</comment>
<evidence type="ECO:0000256" key="1">
    <source>
        <dbReference type="ARBA" id="ARBA00004473"/>
    </source>
</evidence>
<keyword evidence="4" id="KW-0472">Membrane</keyword>
<dbReference type="GO" id="GO:0071765">
    <property type="term" value="P:nuclear inner membrane organization"/>
    <property type="evidence" value="ECO:0007669"/>
    <property type="project" value="InterPro"/>
</dbReference>
<evidence type="ECO:0000256" key="4">
    <source>
        <dbReference type="ARBA" id="ARBA00023136"/>
    </source>
</evidence>
<dbReference type="Proteomes" id="UP001321760">
    <property type="component" value="Unassembled WGS sequence"/>
</dbReference>
<feature type="region of interest" description="Disordered" evidence="6">
    <location>
        <begin position="508"/>
        <end position="540"/>
    </location>
</feature>
<evidence type="ECO:0000256" key="2">
    <source>
        <dbReference type="ARBA" id="ARBA00022692"/>
    </source>
</evidence>
<dbReference type="AlphaFoldDB" id="A0AAV9H4Z0"/>
<dbReference type="GO" id="GO:0044732">
    <property type="term" value="C:mitotic spindle pole body"/>
    <property type="evidence" value="ECO:0007669"/>
    <property type="project" value="TreeGrafter"/>
</dbReference>
<gene>
    <name evidence="8" type="ORF">QBC34DRAFT_390887</name>
</gene>
<dbReference type="GO" id="GO:0034506">
    <property type="term" value="C:chromosome, centromeric core domain"/>
    <property type="evidence" value="ECO:0007669"/>
    <property type="project" value="TreeGrafter"/>
</dbReference>
<dbReference type="PANTHER" id="PTHR28538:SF1">
    <property type="entry name" value="INTEGRAL INNER NUCLEAR MEMBRANE PROTEIN IMA1"/>
    <property type="match status" value="1"/>
</dbReference>